<reference evidence="1" key="1">
    <citation type="submission" date="2014-11" db="EMBL/GenBank/DDBJ databases">
        <authorList>
            <person name="Amaro Gonzalez C."/>
        </authorList>
    </citation>
    <scope>NUCLEOTIDE SEQUENCE</scope>
</reference>
<organism evidence="1">
    <name type="scientific">Anguilla anguilla</name>
    <name type="common">European freshwater eel</name>
    <name type="synonym">Muraena anguilla</name>
    <dbReference type="NCBI Taxonomy" id="7936"/>
    <lineage>
        <taxon>Eukaryota</taxon>
        <taxon>Metazoa</taxon>
        <taxon>Chordata</taxon>
        <taxon>Craniata</taxon>
        <taxon>Vertebrata</taxon>
        <taxon>Euteleostomi</taxon>
        <taxon>Actinopterygii</taxon>
        <taxon>Neopterygii</taxon>
        <taxon>Teleostei</taxon>
        <taxon>Anguilliformes</taxon>
        <taxon>Anguillidae</taxon>
        <taxon>Anguilla</taxon>
    </lineage>
</organism>
<sequence>MSAMTPNVNNGGKVSSIFLIRVNLFFRLPLFAHHLRKMVSLCVFLVSG</sequence>
<protein>
    <submittedName>
        <fullName evidence="1">Uncharacterized protein</fullName>
    </submittedName>
</protein>
<proteinExistence type="predicted"/>
<dbReference type="AlphaFoldDB" id="A0A0E9S949"/>
<evidence type="ECO:0000313" key="1">
    <source>
        <dbReference type="EMBL" id="JAH37776.1"/>
    </source>
</evidence>
<accession>A0A0E9S949</accession>
<dbReference type="EMBL" id="GBXM01070801">
    <property type="protein sequence ID" value="JAH37776.1"/>
    <property type="molecule type" value="Transcribed_RNA"/>
</dbReference>
<name>A0A0E9S949_ANGAN</name>
<reference evidence="1" key="2">
    <citation type="journal article" date="2015" name="Fish Shellfish Immunol.">
        <title>Early steps in the European eel (Anguilla anguilla)-Vibrio vulnificus interaction in the gills: Role of the RtxA13 toxin.</title>
        <authorList>
            <person name="Callol A."/>
            <person name="Pajuelo D."/>
            <person name="Ebbesson L."/>
            <person name="Teles M."/>
            <person name="MacKenzie S."/>
            <person name="Amaro C."/>
        </authorList>
    </citation>
    <scope>NUCLEOTIDE SEQUENCE</scope>
</reference>